<keyword evidence="3" id="KW-0067">ATP-binding</keyword>
<dbReference type="GO" id="GO:0016887">
    <property type="term" value="F:ATP hydrolysis activity"/>
    <property type="evidence" value="ECO:0007669"/>
    <property type="project" value="InterPro"/>
</dbReference>
<dbReference type="InterPro" id="IPR003959">
    <property type="entry name" value="ATPase_AAA_core"/>
</dbReference>
<evidence type="ECO:0000256" key="2">
    <source>
        <dbReference type="ARBA" id="ARBA00022741"/>
    </source>
</evidence>
<comment type="caution">
    <text evidence="5">The sequence shown here is derived from an EMBL/GenBank/DDBJ whole genome shotgun (WGS) entry which is preliminary data.</text>
</comment>
<organism evidence="5 6">
    <name type="scientific">Mucilaginibacter lappiensis</name>
    <dbReference type="NCBI Taxonomy" id="354630"/>
    <lineage>
        <taxon>Bacteria</taxon>
        <taxon>Pseudomonadati</taxon>
        <taxon>Bacteroidota</taxon>
        <taxon>Sphingobacteriia</taxon>
        <taxon>Sphingobacteriales</taxon>
        <taxon>Sphingobacteriaceae</taxon>
        <taxon>Mucilaginibacter</taxon>
    </lineage>
</organism>
<evidence type="ECO:0000313" key="6">
    <source>
        <dbReference type="Proteomes" id="UP000548326"/>
    </source>
</evidence>
<dbReference type="PANTHER" id="PTHR23073">
    <property type="entry name" value="26S PROTEASOME REGULATORY SUBUNIT"/>
    <property type="match status" value="1"/>
</dbReference>
<dbReference type="GO" id="GO:0005524">
    <property type="term" value="F:ATP binding"/>
    <property type="evidence" value="ECO:0007669"/>
    <property type="project" value="UniProtKB-KW"/>
</dbReference>
<dbReference type="SUPFAM" id="SSF52540">
    <property type="entry name" value="P-loop containing nucleoside triphosphate hydrolases"/>
    <property type="match status" value="1"/>
</dbReference>
<dbReference type="Gene3D" id="3.40.50.300">
    <property type="entry name" value="P-loop containing nucleotide triphosphate hydrolases"/>
    <property type="match status" value="1"/>
</dbReference>
<evidence type="ECO:0000256" key="1">
    <source>
        <dbReference type="ARBA" id="ARBA00006914"/>
    </source>
</evidence>
<evidence type="ECO:0000313" key="5">
    <source>
        <dbReference type="EMBL" id="MBB6127736.1"/>
    </source>
</evidence>
<dbReference type="SMART" id="SM00382">
    <property type="entry name" value="AAA"/>
    <property type="match status" value="1"/>
</dbReference>
<keyword evidence="2" id="KW-0547">Nucleotide-binding</keyword>
<dbReference type="RefSeq" id="WP_183587009.1">
    <property type="nucleotide sequence ID" value="NZ_JACHCA010000004.1"/>
</dbReference>
<sequence>MQTQSIANSFEVLYQMIYNRLQSHFNKADIVFPSVKIESNIDFLNTFIIKNQLPLEEYIILLATLVPHVKATFFENIIQEFLPNGGDFPEFGGVKGSNHRGLLPTGETVQFILGGNDLEKRITVQHLLSNGILVKHKLLSVESVKEGEPLMSGRLILDHEWVNRFLTGIETTPKFGPDFPAKNITTAMSWDDLVLNNYTQNQLNEILIWVKHNETLMQDEVLKRKIKPGYRALFHGPSGTGKTLTASLLGKHFNKDVYRIDLSQVVSKYIGETEKNLEKVFQKAENKNWILFFDEADALFGKRTNVQNSHDRYANQEVSYLLQRIEDFPGLLILASNLKSNMDDAFLRRFHTIIHFSAPNAQERLKLWEKAFPASCKPEPSIQLRDIADKYELNGAAILNIIHYAALQSISRDDQYIRNADLIEAIRKEYRKEERTMS</sequence>
<dbReference type="Proteomes" id="UP000548326">
    <property type="component" value="Unassembled WGS sequence"/>
</dbReference>
<evidence type="ECO:0000259" key="4">
    <source>
        <dbReference type="SMART" id="SM00382"/>
    </source>
</evidence>
<reference evidence="5 6" key="1">
    <citation type="submission" date="2020-08" db="EMBL/GenBank/DDBJ databases">
        <title>Genomic Encyclopedia of Type Strains, Phase IV (KMG-V): Genome sequencing to study the core and pangenomes of soil and plant-associated prokaryotes.</title>
        <authorList>
            <person name="Whitman W."/>
        </authorList>
    </citation>
    <scope>NUCLEOTIDE SEQUENCE [LARGE SCALE GENOMIC DNA]</scope>
    <source>
        <strain evidence="5 6">MP601</strain>
    </source>
</reference>
<proteinExistence type="inferred from homology"/>
<dbReference type="InterPro" id="IPR027417">
    <property type="entry name" value="P-loop_NTPase"/>
</dbReference>
<comment type="similarity">
    <text evidence="1">Belongs to the AAA ATPase family.</text>
</comment>
<dbReference type="InterPro" id="IPR050221">
    <property type="entry name" value="26S_Proteasome_ATPase"/>
</dbReference>
<protein>
    <recommendedName>
        <fullName evidence="4">AAA+ ATPase domain-containing protein</fullName>
    </recommendedName>
</protein>
<evidence type="ECO:0000256" key="3">
    <source>
        <dbReference type="ARBA" id="ARBA00022840"/>
    </source>
</evidence>
<dbReference type="Pfam" id="PF00004">
    <property type="entry name" value="AAA"/>
    <property type="match status" value="1"/>
</dbReference>
<dbReference type="AlphaFoldDB" id="A0A841JDS7"/>
<gene>
    <name evidence="5" type="ORF">HDF22_001844</name>
</gene>
<accession>A0A841JDS7</accession>
<dbReference type="EMBL" id="JACHCA010000004">
    <property type="protein sequence ID" value="MBB6127736.1"/>
    <property type="molecule type" value="Genomic_DNA"/>
</dbReference>
<dbReference type="InterPro" id="IPR003593">
    <property type="entry name" value="AAA+_ATPase"/>
</dbReference>
<dbReference type="CDD" id="cd19481">
    <property type="entry name" value="RecA-like_protease"/>
    <property type="match status" value="1"/>
</dbReference>
<feature type="domain" description="AAA+ ATPase" evidence="4">
    <location>
        <begin position="228"/>
        <end position="360"/>
    </location>
</feature>
<name>A0A841JDS7_9SPHI</name>